<name>A0A6V7KUU3_9HYME</name>
<proteinExistence type="predicted"/>
<protein>
    <submittedName>
        <fullName evidence="1">Uncharacterized protein</fullName>
    </submittedName>
</protein>
<gene>
    <name evidence="1" type="ORF">BBRV_LOCUS85883</name>
</gene>
<evidence type="ECO:0000313" key="1">
    <source>
        <dbReference type="EMBL" id="CAD1566297.1"/>
    </source>
</evidence>
<sequence>MLSQNIYPHAV</sequence>
<accession>A0A6V7KUU3</accession>
<dbReference type="EMBL" id="CADCXW020000291">
    <property type="protein sequence ID" value="CAD1566297.1"/>
    <property type="molecule type" value="Genomic_DNA"/>
</dbReference>
<reference evidence="1" key="1">
    <citation type="submission" date="2020-07" db="EMBL/GenBank/DDBJ databases">
        <authorList>
            <person name="Ferguson B K."/>
        </authorList>
    </citation>
    <scope>NUCLEOTIDE SEQUENCE</scope>
    <source>
        <strain evidence="1">L06</strain>
    </source>
</reference>
<organism evidence="1">
    <name type="scientific">Bracon brevicornis</name>
    <dbReference type="NCBI Taxonomy" id="1563983"/>
    <lineage>
        <taxon>Eukaryota</taxon>
        <taxon>Metazoa</taxon>
        <taxon>Ecdysozoa</taxon>
        <taxon>Arthropoda</taxon>
        <taxon>Hexapoda</taxon>
        <taxon>Insecta</taxon>
        <taxon>Pterygota</taxon>
        <taxon>Neoptera</taxon>
        <taxon>Endopterygota</taxon>
        <taxon>Hymenoptera</taxon>
        <taxon>Apocrita</taxon>
        <taxon>Ichneumonoidea</taxon>
        <taxon>Braconidae</taxon>
        <taxon>Braconinae</taxon>
        <taxon>Bracon</taxon>
    </lineage>
</organism>